<evidence type="ECO:0000313" key="1">
    <source>
        <dbReference type="Proteomes" id="UP000887565"/>
    </source>
</evidence>
<evidence type="ECO:0000313" key="2">
    <source>
        <dbReference type="WBParaSite" id="nRc.2.0.1.t17561-RA"/>
    </source>
</evidence>
<name>A0A915IUQ4_ROMCU</name>
<reference evidence="2" key="1">
    <citation type="submission" date="2022-11" db="UniProtKB">
        <authorList>
            <consortium name="WormBaseParasite"/>
        </authorList>
    </citation>
    <scope>IDENTIFICATION</scope>
</reference>
<dbReference type="Proteomes" id="UP000887565">
    <property type="component" value="Unplaced"/>
</dbReference>
<keyword evidence="1" id="KW-1185">Reference proteome</keyword>
<proteinExistence type="predicted"/>
<organism evidence="1 2">
    <name type="scientific">Romanomermis culicivorax</name>
    <name type="common">Nematode worm</name>
    <dbReference type="NCBI Taxonomy" id="13658"/>
    <lineage>
        <taxon>Eukaryota</taxon>
        <taxon>Metazoa</taxon>
        <taxon>Ecdysozoa</taxon>
        <taxon>Nematoda</taxon>
        <taxon>Enoplea</taxon>
        <taxon>Dorylaimia</taxon>
        <taxon>Mermithida</taxon>
        <taxon>Mermithoidea</taxon>
        <taxon>Mermithidae</taxon>
        <taxon>Romanomermis</taxon>
    </lineage>
</organism>
<sequence>MDNEPVCSHLHQFQLRFRICAIANCTNFQDENNARLPSLGQGALDIVTKVVNVNSIKIWRKMKSGVDRQIWIAAKKREEW</sequence>
<dbReference type="WBParaSite" id="nRc.2.0.1.t17561-RA">
    <property type="protein sequence ID" value="nRc.2.0.1.t17561-RA"/>
    <property type="gene ID" value="nRc.2.0.1.g17561"/>
</dbReference>
<protein>
    <submittedName>
        <fullName evidence="2">Uncharacterized protein</fullName>
    </submittedName>
</protein>
<accession>A0A915IUQ4</accession>
<dbReference type="AlphaFoldDB" id="A0A915IUQ4"/>